<feature type="transmembrane region" description="Helical" evidence="6">
    <location>
        <begin position="253"/>
        <end position="273"/>
    </location>
</feature>
<evidence type="ECO:0000256" key="3">
    <source>
        <dbReference type="ARBA" id="ARBA00022692"/>
    </source>
</evidence>
<feature type="transmembrane region" description="Helical" evidence="6">
    <location>
        <begin position="76"/>
        <end position="97"/>
    </location>
</feature>
<gene>
    <name evidence="8" type="ORF">ABIQ69_06515</name>
</gene>
<evidence type="ECO:0000313" key="8">
    <source>
        <dbReference type="EMBL" id="XBX83557.1"/>
    </source>
</evidence>
<name>A0AAU7WAQ1_9MICO</name>
<dbReference type="RefSeq" id="WP_350349559.1">
    <property type="nucleotide sequence ID" value="NZ_CP158374.1"/>
</dbReference>
<feature type="transmembrane region" description="Helical" evidence="6">
    <location>
        <begin position="224"/>
        <end position="241"/>
    </location>
</feature>
<dbReference type="PANTHER" id="PTHR35007:SF2">
    <property type="entry name" value="PILUS ASSEMBLE PROTEIN"/>
    <property type="match status" value="1"/>
</dbReference>
<dbReference type="AlphaFoldDB" id="A0AAU7WAQ1"/>
<keyword evidence="2" id="KW-1003">Cell membrane</keyword>
<dbReference type="PANTHER" id="PTHR35007">
    <property type="entry name" value="INTEGRAL MEMBRANE PROTEIN-RELATED"/>
    <property type="match status" value="1"/>
</dbReference>
<organism evidence="8">
    <name type="scientific">Agromyces sp. G08B096</name>
    <dbReference type="NCBI Taxonomy" id="3156399"/>
    <lineage>
        <taxon>Bacteria</taxon>
        <taxon>Bacillati</taxon>
        <taxon>Actinomycetota</taxon>
        <taxon>Actinomycetes</taxon>
        <taxon>Micrococcales</taxon>
        <taxon>Microbacteriaceae</taxon>
        <taxon>Agromyces</taxon>
    </lineage>
</organism>
<keyword evidence="4 6" id="KW-1133">Transmembrane helix</keyword>
<evidence type="ECO:0000256" key="5">
    <source>
        <dbReference type="ARBA" id="ARBA00023136"/>
    </source>
</evidence>
<protein>
    <submittedName>
        <fullName evidence="8">Type II secretion system F family protein</fullName>
    </submittedName>
</protein>
<dbReference type="EMBL" id="CP158374">
    <property type="protein sequence ID" value="XBX83557.1"/>
    <property type="molecule type" value="Genomic_DNA"/>
</dbReference>
<keyword evidence="5 6" id="KW-0472">Membrane</keyword>
<evidence type="ECO:0000256" key="6">
    <source>
        <dbReference type="SAM" id="Phobius"/>
    </source>
</evidence>
<comment type="subcellular location">
    <subcellularLocation>
        <location evidence="1">Cell membrane</location>
        <topology evidence="1">Multi-pass membrane protein</topology>
    </subcellularLocation>
</comment>
<accession>A0AAU7WAQ1</accession>
<proteinExistence type="predicted"/>
<sequence>MSIVLGALLGIGLLLVASPLLWPDRGLPRTRRAGAASVRDELQLAGLGSVPIGVVAAVAGLLGVIAAALAQAVFGLPVLTAVAGVLGLASVPAAVHARAIRRRAANRAVWPEVVDHLVAAVRAGMSLPDAVGALGTLGPVATRAPFAAFDAEYRRTGNFGVAVDRLKARLADPVADRILETLRMAREVGGSEITQVLRGLSGYLREDAALRAEVRSRQSWIRNAARLGVAAPWLLLLVLAAKPETLRAYDSPMGSALLLTGLVLTFVAYRSMIALGRIPEERRWFQ</sequence>
<reference evidence="8" key="1">
    <citation type="submission" date="2024-05" db="EMBL/GenBank/DDBJ databases">
        <authorList>
            <person name="Yu L."/>
        </authorList>
    </citation>
    <scope>NUCLEOTIDE SEQUENCE</scope>
    <source>
        <strain evidence="8">G08B096</strain>
    </source>
</reference>
<dbReference type="InterPro" id="IPR018076">
    <property type="entry name" value="T2SS_GspF_dom"/>
</dbReference>
<dbReference type="GO" id="GO:0005886">
    <property type="term" value="C:plasma membrane"/>
    <property type="evidence" value="ECO:0007669"/>
    <property type="project" value="UniProtKB-SubCell"/>
</dbReference>
<dbReference type="Pfam" id="PF00482">
    <property type="entry name" value="T2SSF"/>
    <property type="match status" value="1"/>
</dbReference>
<feature type="domain" description="Type II secretion system protein GspF" evidence="7">
    <location>
        <begin position="115"/>
        <end position="239"/>
    </location>
</feature>
<feature type="transmembrane region" description="Helical" evidence="6">
    <location>
        <begin position="44"/>
        <end position="70"/>
    </location>
</feature>
<feature type="transmembrane region" description="Helical" evidence="6">
    <location>
        <begin position="6"/>
        <end position="23"/>
    </location>
</feature>
<evidence type="ECO:0000256" key="1">
    <source>
        <dbReference type="ARBA" id="ARBA00004651"/>
    </source>
</evidence>
<keyword evidence="3 6" id="KW-0812">Transmembrane</keyword>
<evidence type="ECO:0000259" key="7">
    <source>
        <dbReference type="Pfam" id="PF00482"/>
    </source>
</evidence>
<evidence type="ECO:0000256" key="4">
    <source>
        <dbReference type="ARBA" id="ARBA00022989"/>
    </source>
</evidence>
<evidence type="ECO:0000256" key="2">
    <source>
        <dbReference type="ARBA" id="ARBA00022475"/>
    </source>
</evidence>